<dbReference type="Pfam" id="PF00535">
    <property type="entry name" value="Glycos_transf_2"/>
    <property type="match status" value="1"/>
</dbReference>
<evidence type="ECO:0000256" key="4">
    <source>
        <dbReference type="ARBA" id="ARBA00022679"/>
    </source>
</evidence>
<proteinExistence type="predicted"/>
<reference evidence="7 8" key="1">
    <citation type="submission" date="2018-06" db="EMBL/GenBank/DDBJ databases">
        <title>Freshwater and sediment microbial communities from various areas in North America, analyzing microbe dynamics in response to fracking.</title>
        <authorList>
            <person name="Lamendella R."/>
        </authorList>
    </citation>
    <scope>NUCLEOTIDE SEQUENCE [LARGE SCALE GENOMIC DNA]</scope>
    <source>
        <strain evidence="7 8">99A</strain>
    </source>
</reference>
<evidence type="ECO:0000256" key="3">
    <source>
        <dbReference type="ARBA" id="ARBA00022676"/>
    </source>
</evidence>
<dbReference type="InterPro" id="IPR001173">
    <property type="entry name" value="Glyco_trans_2-like"/>
</dbReference>
<evidence type="ECO:0000259" key="6">
    <source>
        <dbReference type="Pfam" id="PF00535"/>
    </source>
</evidence>
<sequence>MENLSVIIITLNEEKRIARLLDDLLAQSQQNFEVIIVDSNSDDETCNIAAMYQDKFSSLRLHKMEQRGVSIGRNVGAKLAVNSRLLFLDADVRLSHDFIAKATEKLAKAKLEVAGVYMRAVPLDLVNMFGYSLFNMGMWVTQYFFPTAVGACIFSTKRLHEELGGFDEKITLCEDCDYVVRASKTWRYRMLPMTFQFDPRRLQQDGQIKMGWLYFKANVRRFFFGEMRNNEVEYPFGHYTKPTECETN</sequence>
<dbReference type="PANTHER" id="PTHR43646:SF2">
    <property type="entry name" value="GLYCOSYLTRANSFERASE 2-LIKE DOMAIN-CONTAINING PROTEIN"/>
    <property type="match status" value="1"/>
</dbReference>
<dbReference type="GO" id="GO:0005886">
    <property type="term" value="C:plasma membrane"/>
    <property type="evidence" value="ECO:0007669"/>
    <property type="project" value="UniProtKB-SubCell"/>
</dbReference>
<accession>A0A329E2B6</accession>
<keyword evidence="4 7" id="KW-0808">Transferase</keyword>
<dbReference type="Proteomes" id="UP000248729">
    <property type="component" value="Unassembled WGS sequence"/>
</dbReference>
<dbReference type="Gene3D" id="3.90.550.10">
    <property type="entry name" value="Spore Coat Polysaccharide Biosynthesis Protein SpsA, Chain A"/>
    <property type="match status" value="1"/>
</dbReference>
<dbReference type="PANTHER" id="PTHR43646">
    <property type="entry name" value="GLYCOSYLTRANSFERASE"/>
    <property type="match status" value="1"/>
</dbReference>
<gene>
    <name evidence="7" type="ORF">DET48_13820</name>
</gene>
<keyword evidence="5" id="KW-0472">Membrane</keyword>
<dbReference type="EMBL" id="QLTR01000038">
    <property type="protein sequence ID" value="RAS57085.1"/>
    <property type="molecule type" value="Genomic_DNA"/>
</dbReference>
<dbReference type="AlphaFoldDB" id="A0A329E2B6"/>
<name>A0A329E2B6_VIBDI</name>
<keyword evidence="2" id="KW-1003">Cell membrane</keyword>
<organism evidence="7 8">
    <name type="scientific">Vibrio diazotrophicus</name>
    <dbReference type="NCBI Taxonomy" id="685"/>
    <lineage>
        <taxon>Bacteria</taxon>
        <taxon>Pseudomonadati</taxon>
        <taxon>Pseudomonadota</taxon>
        <taxon>Gammaproteobacteria</taxon>
        <taxon>Vibrionales</taxon>
        <taxon>Vibrionaceae</taxon>
        <taxon>Vibrio</taxon>
    </lineage>
</organism>
<feature type="domain" description="Glycosyltransferase 2-like" evidence="6">
    <location>
        <begin position="5"/>
        <end position="119"/>
    </location>
</feature>
<keyword evidence="3" id="KW-0328">Glycosyltransferase</keyword>
<evidence type="ECO:0000313" key="8">
    <source>
        <dbReference type="Proteomes" id="UP000248729"/>
    </source>
</evidence>
<evidence type="ECO:0000256" key="2">
    <source>
        <dbReference type="ARBA" id="ARBA00022475"/>
    </source>
</evidence>
<dbReference type="GO" id="GO:0016757">
    <property type="term" value="F:glycosyltransferase activity"/>
    <property type="evidence" value="ECO:0007669"/>
    <property type="project" value="UniProtKB-KW"/>
</dbReference>
<comment type="caution">
    <text evidence="7">The sequence shown here is derived from an EMBL/GenBank/DDBJ whole genome shotgun (WGS) entry which is preliminary data.</text>
</comment>
<dbReference type="InterPro" id="IPR029044">
    <property type="entry name" value="Nucleotide-diphossugar_trans"/>
</dbReference>
<protein>
    <submittedName>
        <fullName evidence="7">Glycosyl transferase family 2</fullName>
    </submittedName>
</protein>
<evidence type="ECO:0000256" key="1">
    <source>
        <dbReference type="ARBA" id="ARBA00004236"/>
    </source>
</evidence>
<comment type="subcellular location">
    <subcellularLocation>
        <location evidence="1">Cell membrane</location>
    </subcellularLocation>
</comment>
<dbReference type="RefSeq" id="WP_112404687.1">
    <property type="nucleotide sequence ID" value="NZ_QLTR01000038.1"/>
</dbReference>
<evidence type="ECO:0000313" key="7">
    <source>
        <dbReference type="EMBL" id="RAS57085.1"/>
    </source>
</evidence>
<evidence type="ECO:0000256" key="5">
    <source>
        <dbReference type="ARBA" id="ARBA00023136"/>
    </source>
</evidence>
<dbReference type="SUPFAM" id="SSF53448">
    <property type="entry name" value="Nucleotide-diphospho-sugar transferases"/>
    <property type="match status" value="1"/>
</dbReference>